<dbReference type="RefSeq" id="WP_164696485.1">
    <property type="nucleotide sequence ID" value="NZ_JAAIKB010000010.1"/>
</dbReference>
<dbReference type="AlphaFoldDB" id="A0A6M1LQ90"/>
<organism evidence="1 2">
    <name type="scientific">Falsiroseomonas algicola</name>
    <dbReference type="NCBI Taxonomy" id="2716930"/>
    <lineage>
        <taxon>Bacteria</taxon>
        <taxon>Pseudomonadati</taxon>
        <taxon>Pseudomonadota</taxon>
        <taxon>Alphaproteobacteria</taxon>
        <taxon>Acetobacterales</taxon>
        <taxon>Roseomonadaceae</taxon>
        <taxon>Falsiroseomonas</taxon>
    </lineage>
</organism>
<sequence>MPRKPIVRTPKSKPAVVDDTLDPLLSQDGRAALQALRDAATELNNATDAGHHARQRIDVGLTRAARSVVQACSSLAAADIETLRSHARTAGLTKKSSTGRAYAMMRIACGTSLSVSMVSRAAKLCDYILDQGLTLDSILPERSPFWRVFELHCGKQRSAATGDRVAVLMTPDLSTRLRGGEVLTVTMTWNKAAKYATANVYASVSAGEALPLAAAAVPSLMIAYEVAVADAPQIPDPALVSTETFPATETAPVQAELGRELDAHQPVDDEVPCFVFFAQNLKTENPGALAKLNNAGAWCKIALNGKQRTVWRGRVNATIRLIIDACRGQQVVPDRLLT</sequence>
<gene>
    <name evidence="1" type="ORF">G3576_21360</name>
</gene>
<dbReference type="Proteomes" id="UP000475385">
    <property type="component" value="Unassembled WGS sequence"/>
</dbReference>
<comment type="caution">
    <text evidence="1">The sequence shown here is derived from an EMBL/GenBank/DDBJ whole genome shotgun (WGS) entry which is preliminary data.</text>
</comment>
<proteinExistence type="predicted"/>
<reference evidence="1 2" key="1">
    <citation type="submission" date="2020-02" db="EMBL/GenBank/DDBJ databases">
        <authorList>
            <person name="Kim H.M."/>
            <person name="Jeon C.O."/>
        </authorList>
    </citation>
    <scope>NUCLEOTIDE SEQUENCE [LARGE SCALE GENOMIC DNA]</scope>
    <source>
        <strain evidence="1 2">PeD5</strain>
    </source>
</reference>
<dbReference type="EMBL" id="JAAIKB010000010">
    <property type="protein sequence ID" value="NGM22578.1"/>
    <property type="molecule type" value="Genomic_DNA"/>
</dbReference>
<keyword evidence="2" id="KW-1185">Reference proteome</keyword>
<reference evidence="1 2" key="2">
    <citation type="submission" date="2020-03" db="EMBL/GenBank/DDBJ databases">
        <title>Roseomonas stagni sp. nov., isolated from pond water in Japan.</title>
        <authorList>
            <person name="Furuhata K."/>
            <person name="Miyamoto H."/>
            <person name="Goto K."/>
        </authorList>
    </citation>
    <scope>NUCLEOTIDE SEQUENCE [LARGE SCALE GENOMIC DNA]</scope>
    <source>
        <strain evidence="1 2">PeD5</strain>
    </source>
</reference>
<evidence type="ECO:0000313" key="2">
    <source>
        <dbReference type="Proteomes" id="UP000475385"/>
    </source>
</evidence>
<accession>A0A6M1LQ90</accession>
<protein>
    <submittedName>
        <fullName evidence="1">Uncharacterized protein</fullName>
    </submittedName>
</protein>
<evidence type="ECO:0000313" key="1">
    <source>
        <dbReference type="EMBL" id="NGM22578.1"/>
    </source>
</evidence>
<name>A0A6M1LQ90_9PROT</name>